<name>A0A427XVK5_9TREE</name>
<evidence type="ECO:0000313" key="3">
    <source>
        <dbReference type="Proteomes" id="UP000279259"/>
    </source>
</evidence>
<sequence length="228" mass="24721">MLTFSWDSLKRSVESAKPWNAYRASRTPSHCLSTRPPSWLSFQLRHSLSSLALDIVPFLTLDPLKRLTELSKQHVFCPSHDLPAVGDLTADHGAPAVVDEPYAEADRGQLRGDGDLVPIAAAIPHFVSVASWPGDGEGEQVGAEKSRQVSVIRMMMGTPARMASITELTPQLEIKHITAYSSHQHSTGGCGKYGNWRLRTSEVAGTSKQHSGHSDGHRARKAAGSPPV</sequence>
<comment type="caution">
    <text evidence="2">The sequence shown here is derived from an EMBL/GenBank/DDBJ whole genome shotgun (WGS) entry which is preliminary data.</text>
</comment>
<organism evidence="2 3">
    <name type="scientific">Saitozyma podzolica</name>
    <dbReference type="NCBI Taxonomy" id="1890683"/>
    <lineage>
        <taxon>Eukaryota</taxon>
        <taxon>Fungi</taxon>
        <taxon>Dikarya</taxon>
        <taxon>Basidiomycota</taxon>
        <taxon>Agaricomycotina</taxon>
        <taxon>Tremellomycetes</taxon>
        <taxon>Tremellales</taxon>
        <taxon>Trimorphomycetaceae</taxon>
        <taxon>Saitozyma</taxon>
    </lineage>
</organism>
<protein>
    <submittedName>
        <fullName evidence="2">Uncharacterized protein</fullName>
    </submittedName>
</protein>
<reference evidence="2 3" key="1">
    <citation type="submission" date="2018-11" db="EMBL/GenBank/DDBJ databases">
        <title>Genome sequence of Saitozyma podzolica DSM 27192.</title>
        <authorList>
            <person name="Aliyu H."/>
            <person name="Gorte O."/>
            <person name="Ochsenreither K."/>
        </authorList>
    </citation>
    <scope>NUCLEOTIDE SEQUENCE [LARGE SCALE GENOMIC DNA]</scope>
    <source>
        <strain evidence="2 3">DSM 27192</strain>
    </source>
</reference>
<proteinExistence type="predicted"/>
<dbReference type="AlphaFoldDB" id="A0A427XVK5"/>
<evidence type="ECO:0000313" key="2">
    <source>
        <dbReference type="EMBL" id="RSH82946.1"/>
    </source>
</evidence>
<dbReference type="EMBL" id="RSCD01000025">
    <property type="protein sequence ID" value="RSH82946.1"/>
    <property type="molecule type" value="Genomic_DNA"/>
</dbReference>
<feature type="region of interest" description="Disordered" evidence="1">
    <location>
        <begin position="203"/>
        <end position="228"/>
    </location>
</feature>
<keyword evidence="3" id="KW-1185">Reference proteome</keyword>
<dbReference type="Proteomes" id="UP000279259">
    <property type="component" value="Unassembled WGS sequence"/>
</dbReference>
<gene>
    <name evidence="2" type="ORF">EHS25_005655</name>
</gene>
<evidence type="ECO:0000256" key="1">
    <source>
        <dbReference type="SAM" id="MobiDB-lite"/>
    </source>
</evidence>
<accession>A0A427XVK5</accession>